<accession>A0ABV6ZZ94</accession>
<name>A0ABV6ZZ94_9PROT</name>
<sequence>MRALIARLCCVLSLQLLLPAPLLAQQTAIDDAPRRVLSHWTGDIQLSGEAREGTNVGRGITLSGNGINIDPRRMGGRREAINTTVRLRIWVGEDGILYVQADNDCTGAMFPVDGRALSESGGGRFDVDYAYTNAPARCTGGGQVYNRIREIYLYRTANEDIRLQYYSSWNFTSPYQGRAEVAGETLLRAVYETVQPQRRPNTSNSGASSNDGVWLLLLLGAVVIGGAMMNASGNSGTGYDDTDGVCTFIESPMRDQYGPMPVPDPDDPDCP</sequence>
<feature type="chain" id="PRO_5046162568" evidence="1">
    <location>
        <begin position="25"/>
        <end position="271"/>
    </location>
</feature>
<keyword evidence="1" id="KW-0732">Signal</keyword>
<comment type="caution">
    <text evidence="2">The sequence shown here is derived from an EMBL/GenBank/DDBJ whole genome shotgun (WGS) entry which is preliminary data.</text>
</comment>
<gene>
    <name evidence="2" type="ORF">ACFOOR_11150</name>
</gene>
<feature type="signal peptide" evidence="1">
    <location>
        <begin position="1"/>
        <end position="24"/>
    </location>
</feature>
<dbReference type="RefSeq" id="WP_343164701.1">
    <property type="nucleotide sequence ID" value="NZ_JBHRSV010000020.1"/>
</dbReference>
<keyword evidence="3" id="KW-1185">Reference proteome</keyword>
<evidence type="ECO:0000256" key="1">
    <source>
        <dbReference type="SAM" id="SignalP"/>
    </source>
</evidence>
<reference evidence="3" key="1">
    <citation type="journal article" date="2019" name="Int. J. Syst. Evol. Microbiol.">
        <title>The Global Catalogue of Microorganisms (GCM) 10K type strain sequencing project: providing services to taxonomists for standard genome sequencing and annotation.</title>
        <authorList>
            <consortium name="The Broad Institute Genomics Platform"/>
            <consortium name="The Broad Institute Genome Sequencing Center for Infectious Disease"/>
            <person name="Wu L."/>
            <person name="Ma J."/>
        </authorList>
    </citation>
    <scope>NUCLEOTIDE SEQUENCE [LARGE SCALE GENOMIC DNA]</scope>
    <source>
        <strain evidence="3">KCTC 52487</strain>
    </source>
</reference>
<evidence type="ECO:0000313" key="2">
    <source>
        <dbReference type="EMBL" id="MFC2926663.1"/>
    </source>
</evidence>
<organism evidence="2 3">
    <name type="scientific">Hyphobacterium vulgare</name>
    <dbReference type="NCBI Taxonomy" id="1736751"/>
    <lineage>
        <taxon>Bacteria</taxon>
        <taxon>Pseudomonadati</taxon>
        <taxon>Pseudomonadota</taxon>
        <taxon>Alphaproteobacteria</taxon>
        <taxon>Maricaulales</taxon>
        <taxon>Maricaulaceae</taxon>
        <taxon>Hyphobacterium</taxon>
    </lineage>
</organism>
<dbReference type="Proteomes" id="UP001595379">
    <property type="component" value="Unassembled WGS sequence"/>
</dbReference>
<evidence type="ECO:0000313" key="3">
    <source>
        <dbReference type="Proteomes" id="UP001595379"/>
    </source>
</evidence>
<dbReference type="EMBL" id="JBHRSV010000020">
    <property type="protein sequence ID" value="MFC2926663.1"/>
    <property type="molecule type" value="Genomic_DNA"/>
</dbReference>
<protein>
    <submittedName>
        <fullName evidence="2">Uncharacterized protein</fullName>
    </submittedName>
</protein>
<proteinExistence type="predicted"/>